<dbReference type="InterPro" id="IPR006047">
    <property type="entry name" value="GH13_cat_dom"/>
</dbReference>
<keyword evidence="1" id="KW-0328">Glycosyltransferase</keyword>
<gene>
    <name evidence="6" type="ORF">SAMN05421795_104154</name>
</gene>
<protein>
    <submittedName>
        <fullName evidence="6">Sucrose phosphorylase</fullName>
    </submittedName>
</protein>
<dbReference type="PANTHER" id="PTHR38784">
    <property type="entry name" value="SUCROSE PHOSPHORYLASE"/>
    <property type="match status" value="1"/>
</dbReference>
<dbReference type="CDD" id="cd11356">
    <property type="entry name" value="AmyAc_Sucrose_phosphorylase-like_1"/>
    <property type="match status" value="1"/>
</dbReference>
<dbReference type="InterPro" id="IPR017853">
    <property type="entry name" value="GH"/>
</dbReference>
<dbReference type="PANTHER" id="PTHR38784:SF1">
    <property type="entry name" value="SUCROSE PHOSPHORYLASE"/>
    <property type="match status" value="1"/>
</dbReference>
<dbReference type="EMBL" id="FTOM01000004">
    <property type="protein sequence ID" value="SIS77683.1"/>
    <property type="molecule type" value="Genomic_DNA"/>
</dbReference>
<evidence type="ECO:0000256" key="1">
    <source>
        <dbReference type="ARBA" id="ARBA00022676"/>
    </source>
</evidence>
<evidence type="ECO:0000256" key="3">
    <source>
        <dbReference type="PIRSR" id="PIRSR003059-2"/>
    </source>
</evidence>
<feature type="binding site" evidence="3">
    <location>
        <position position="130"/>
    </location>
    <ligand>
        <name>substrate</name>
    </ligand>
</feature>
<evidence type="ECO:0000259" key="5">
    <source>
        <dbReference type="SMART" id="SM00642"/>
    </source>
</evidence>
<evidence type="ECO:0000256" key="2">
    <source>
        <dbReference type="ARBA" id="ARBA00022679"/>
    </source>
</evidence>
<accession>A0A1N7LV15</accession>
<evidence type="ECO:0000256" key="4">
    <source>
        <dbReference type="SAM" id="MobiDB-lite"/>
    </source>
</evidence>
<evidence type="ECO:0000313" key="6">
    <source>
        <dbReference type="EMBL" id="SIS77683.1"/>
    </source>
</evidence>
<dbReference type="InterPro" id="IPR013780">
    <property type="entry name" value="Glyco_hydro_b"/>
</dbReference>
<reference evidence="7" key="1">
    <citation type="submission" date="2017-01" db="EMBL/GenBank/DDBJ databases">
        <authorList>
            <person name="Varghese N."/>
            <person name="Submissions S."/>
        </authorList>
    </citation>
    <scope>NUCLEOTIDE SEQUENCE [LARGE SCALE GENOMIC DNA]</scope>
    <source>
        <strain evidence="7">DSM 18714</strain>
    </source>
</reference>
<dbReference type="InterPro" id="IPR045857">
    <property type="entry name" value="O16G_dom_2"/>
</dbReference>
<dbReference type="AlphaFoldDB" id="A0A1N7LV15"/>
<dbReference type="InterPro" id="IPR033746">
    <property type="entry name" value="GGa_phosphorylase"/>
</dbReference>
<dbReference type="GO" id="GO:0016757">
    <property type="term" value="F:glycosyltransferase activity"/>
    <property type="evidence" value="ECO:0007669"/>
    <property type="project" value="UniProtKB-KW"/>
</dbReference>
<dbReference type="Gene3D" id="3.20.20.80">
    <property type="entry name" value="Glycosidases"/>
    <property type="match status" value="1"/>
</dbReference>
<dbReference type="SUPFAM" id="SSF51445">
    <property type="entry name" value="(Trans)glycosidases"/>
    <property type="match status" value="1"/>
</dbReference>
<feature type="binding site" evidence="3">
    <location>
        <begin position="370"/>
        <end position="371"/>
    </location>
    <ligand>
        <name>substrate</name>
    </ligand>
</feature>
<feature type="region of interest" description="Disordered" evidence="4">
    <location>
        <begin position="1"/>
        <end position="22"/>
    </location>
</feature>
<feature type="domain" description="Glycosyl hydrolase family 13 catalytic" evidence="5">
    <location>
        <begin position="101"/>
        <end position="514"/>
    </location>
</feature>
<keyword evidence="7" id="KW-1185">Reference proteome</keyword>
<dbReference type="SUPFAM" id="SSF51011">
    <property type="entry name" value="Glycosyl hydrolase domain"/>
    <property type="match status" value="1"/>
</dbReference>
<dbReference type="Proteomes" id="UP000186098">
    <property type="component" value="Unassembled WGS sequence"/>
</dbReference>
<sequence>MTNAPIVTGPAQDALSALSSPPPAAAPLPRKLMAGLMHHLGAIYPDADAEALARRMAAAFWPDGQHPRTTARKLTAPMWGPRDAYVITYAGTIEDGTHRPLTLLHDFARTYLSGAFPGLHILPYFPFTSDDGFSVTDYETVDIRLGDWSDIERIAADFRLMSDLVLNHGSSQSKWFSEYLQGHPPYDRFYREADPDADLSAVVRPRAHPLLRAVETARGTRHLWCTFSHDQVDFDFSNPDVLETFIRILRAHVDHGVRTVRLDAVAFVWKQEGTPSIHLPQTHEIVRLMRLLCDYAAEPVILITETNVPNAENLSYFGNRNEAHVVYNFPAPPLILHALLFGTARYLKTWQMGMPPAQAGCTYLNFTASHDGIGLRPAEGLIPEEEIAEMIETVQGFGGLVSWRTMPDGSRKPYELNVTLFDALSGTRAGRDDLGIARFLCSQALVMALEGIPAFYIHALLATGNDYAGVEKLGYNRAINRARWNYDDLRKALADPKSRHTRIFNEIKRMMRLRARQPAFHPNATQFTLQLGDEIFGIWRQSSDRAQSIFALSNLTATAQSLPAMSLNLIEGSSWWDLLSGEDIAPMGEITLAPYQSRWITNRPRPARARRR</sequence>
<dbReference type="Gene3D" id="2.60.40.1180">
    <property type="entry name" value="Golgi alpha-mannosidase II"/>
    <property type="match status" value="1"/>
</dbReference>
<dbReference type="GO" id="GO:0005975">
    <property type="term" value="P:carbohydrate metabolic process"/>
    <property type="evidence" value="ECO:0007669"/>
    <property type="project" value="InterPro"/>
</dbReference>
<feature type="binding site" evidence="3">
    <location>
        <begin position="261"/>
        <end position="263"/>
    </location>
    <ligand>
        <name>substrate</name>
    </ligand>
</feature>
<dbReference type="PIRSF" id="PIRSF003059">
    <property type="entry name" value="Sucrose_phosphorylase"/>
    <property type="match status" value="1"/>
</dbReference>
<dbReference type="SMART" id="SM00642">
    <property type="entry name" value="Aamy"/>
    <property type="match status" value="1"/>
</dbReference>
<dbReference type="InterPro" id="IPR016377">
    <property type="entry name" value="Sucrose_GGa_phosphorylase-rel"/>
</dbReference>
<dbReference type="Gene3D" id="3.90.400.10">
    <property type="entry name" value="Oligo-1,6-glucosidase, Domain 2"/>
    <property type="match status" value="1"/>
</dbReference>
<organism evidence="6 7">
    <name type="scientific">Phaeovulum vinaykumarii</name>
    <dbReference type="NCBI Taxonomy" id="407234"/>
    <lineage>
        <taxon>Bacteria</taxon>
        <taxon>Pseudomonadati</taxon>
        <taxon>Pseudomonadota</taxon>
        <taxon>Alphaproteobacteria</taxon>
        <taxon>Rhodobacterales</taxon>
        <taxon>Paracoccaceae</taxon>
        <taxon>Phaeovulum</taxon>
    </lineage>
</organism>
<feature type="binding site" evidence="3">
    <location>
        <position position="168"/>
    </location>
    <ligand>
        <name>substrate</name>
    </ligand>
</feature>
<name>A0A1N7LV15_9RHOB</name>
<dbReference type="Pfam" id="PF00128">
    <property type="entry name" value="Alpha-amylase"/>
    <property type="match status" value="1"/>
</dbReference>
<feature type="binding site" evidence="3">
    <location>
        <position position="477"/>
    </location>
    <ligand>
        <name>substrate</name>
    </ligand>
</feature>
<evidence type="ECO:0000313" key="7">
    <source>
        <dbReference type="Proteomes" id="UP000186098"/>
    </source>
</evidence>
<keyword evidence="2" id="KW-0808">Transferase</keyword>
<dbReference type="STRING" id="407234.SAMN05421795_104154"/>
<proteinExistence type="predicted"/>